<protein>
    <submittedName>
        <fullName evidence="1">Uncharacterized protein</fullName>
    </submittedName>
</protein>
<organism evidence="1 2">
    <name type="scientific">Luteolibacter luteus</name>
    <dbReference type="NCBI Taxonomy" id="2728835"/>
    <lineage>
        <taxon>Bacteria</taxon>
        <taxon>Pseudomonadati</taxon>
        <taxon>Verrucomicrobiota</taxon>
        <taxon>Verrucomicrobiia</taxon>
        <taxon>Verrucomicrobiales</taxon>
        <taxon>Verrucomicrobiaceae</taxon>
        <taxon>Luteolibacter</taxon>
    </lineage>
</organism>
<evidence type="ECO:0000313" key="2">
    <source>
        <dbReference type="Proteomes" id="UP000501812"/>
    </source>
</evidence>
<gene>
    <name evidence="1" type="ORF">HHL09_09420</name>
</gene>
<dbReference type="Proteomes" id="UP000501812">
    <property type="component" value="Chromosome"/>
</dbReference>
<dbReference type="RefSeq" id="WP_169454305.1">
    <property type="nucleotide sequence ID" value="NZ_CP051774.1"/>
</dbReference>
<proteinExistence type="predicted"/>
<evidence type="ECO:0000313" key="1">
    <source>
        <dbReference type="EMBL" id="QJE95992.1"/>
    </source>
</evidence>
<dbReference type="AlphaFoldDB" id="A0A858RGS6"/>
<keyword evidence="2" id="KW-1185">Reference proteome</keyword>
<sequence>MFDLAKMKWTYEPDLSDGAPPPDFITVYLNDEGCECTAIVEVKPALPTQAVMDSYARRATRWIKEADSRIPKREAFIFQGSPYSDEAIKLLKLEEGQWKEVKVTSWRRHAVQAAKYRFDLNDGSIAPQARAPYVPPRIDSVICYLYSLVTKFPGVVGSLRERPEISRGVAWVPGGDVLQRFLSGETVNDEDLVFMMEDPTFALDPPDNYDLPGAIEEAVTHLLSKALRREAEQIRIDLAHPELTADQMLSLLKRSSEIAEILRGLPIA</sequence>
<dbReference type="EMBL" id="CP051774">
    <property type="protein sequence ID" value="QJE95992.1"/>
    <property type="molecule type" value="Genomic_DNA"/>
</dbReference>
<name>A0A858RGS6_9BACT</name>
<accession>A0A858RGS6</accession>
<dbReference type="KEGG" id="luo:HHL09_09420"/>
<reference evidence="1 2" key="1">
    <citation type="submission" date="2020-04" db="EMBL/GenBank/DDBJ databases">
        <title>Luteolibacter sp. G-1-1-1 isolated from soil.</title>
        <authorList>
            <person name="Dahal R.H."/>
        </authorList>
    </citation>
    <scope>NUCLEOTIDE SEQUENCE [LARGE SCALE GENOMIC DNA]</scope>
    <source>
        <strain evidence="1 2">G-1-1-1</strain>
    </source>
</reference>